<reference evidence="2 3" key="1">
    <citation type="submission" date="2023-09" db="EMBL/GenBank/DDBJ databases">
        <title>Pangenome analysis of Batrachochytrium dendrobatidis and related Chytrids.</title>
        <authorList>
            <person name="Yacoub M.N."/>
            <person name="Stajich J.E."/>
            <person name="James T.Y."/>
        </authorList>
    </citation>
    <scope>NUCLEOTIDE SEQUENCE [LARGE SCALE GENOMIC DNA]</scope>
    <source>
        <strain evidence="2 3">JEL0888</strain>
    </source>
</reference>
<name>A0ABR4NAZ7_9FUNG</name>
<sequence length="135" mass="14164">MYFSANPHMGSIVEVTSDCSAAHFTFQDVPSSLESEYCEDCDADADSVHAPRSGRMSLSLSLPFTRSRSPTPLSASGSSASSTTSSGTGGRLSPGASADDSTVTSFESVASETRVAQRVARRPKWVGNLLGRHSD</sequence>
<feature type="compositionally biased region" description="Polar residues" evidence="1">
    <location>
        <begin position="99"/>
        <end position="111"/>
    </location>
</feature>
<protein>
    <submittedName>
        <fullName evidence="2">Uncharacterized protein</fullName>
    </submittedName>
</protein>
<keyword evidence="3" id="KW-1185">Reference proteome</keyword>
<comment type="caution">
    <text evidence="2">The sequence shown here is derived from an EMBL/GenBank/DDBJ whole genome shotgun (WGS) entry which is preliminary data.</text>
</comment>
<organism evidence="2 3">
    <name type="scientific">Polyrhizophydium stewartii</name>
    <dbReference type="NCBI Taxonomy" id="2732419"/>
    <lineage>
        <taxon>Eukaryota</taxon>
        <taxon>Fungi</taxon>
        <taxon>Fungi incertae sedis</taxon>
        <taxon>Chytridiomycota</taxon>
        <taxon>Chytridiomycota incertae sedis</taxon>
        <taxon>Chytridiomycetes</taxon>
        <taxon>Rhizophydiales</taxon>
        <taxon>Rhizophydiales incertae sedis</taxon>
        <taxon>Polyrhizophydium</taxon>
    </lineage>
</organism>
<proteinExistence type="predicted"/>
<gene>
    <name evidence="2" type="ORF">HK105_203797</name>
</gene>
<dbReference type="EMBL" id="JADGIZ020000015">
    <property type="protein sequence ID" value="KAL2916683.1"/>
    <property type="molecule type" value="Genomic_DNA"/>
</dbReference>
<evidence type="ECO:0000313" key="3">
    <source>
        <dbReference type="Proteomes" id="UP001527925"/>
    </source>
</evidence>
<feature type="region of interest" description="Disordered" evidence="1">
    <location>
        <begin position="59"/>
        <end position="135"/>
    </location>
</feature>
<accession>A0ABR4NAZ7</accession>
<feature type="compositionally biased region" description="Low complexity" evidence="1">
    <location>
        <begin position="67"/>
        <end position="86"/>
    </location>
</feature>
<dbReference type="Proteomes" id="UP001527925">
    <property type="component" value="Unassembled WGS sequence"/>
</dbReference>
<evidence type="ECO:0000313" key="2">
    <source>
        <dbReference type="EMBL" id="KAL2916683.1"/>
    </source>
</evidence>
<evidence type="ECO:0000256" key="1">
    <source>
        <dbReference type="SAM" id="MobiDB-lite"/>
    </source>
</evidence>